<dbReference type="Pfam" id="PF03606">
    <property type="entry name" value="DcuC"/>
    <property type="match status" value="1"/>
</dbReference>
<feature type="transmembrane region" description="Helical" evidence="8">
    <location>
        <begin position="292"/>
        <end position="311"/>
    </location>
</feature>
<keyword evidence="10" id="KW-1185">Reference proteome</keyword>
<gene>
    <name evidence="9" type="primary">dcuD</name>
    <name evidence="9" type="ORF">CGLAU_12045</name>
</gene>
<feature type="transmembrane region" description="Helical" evidence="8">
    <location>
        <begin position="367"/>
        <end position="386"/>
    </location>
</feature>
<evidence type="ECO:0000256" key="7">
    <source>
        <dbReference type="ARBA" id="ARBA00023136"/>
    </source>
</evidence>
<feature type="transmembrane region" description="Helical" evidence="8">
    <location>
        <begin position="25"/>
        <end position="47"/>
    </location>
</feature>
<evidence type="ECO:0000313" key="9">
    <source>
        <dbReference type="EMBL" id="AQQ16337.1"/>
    </source>
</evidence>
<feature type="transmembrane region" description="Helical" evidence="8">
    <location>
        <begin position="114"/>
        <end position="133"/>
    </location>
</feature>
<evidence type="ECO:0000256" key="5">
    <source>
        <dbReference type="ARBA" id="ARBA00022692"/>
    </source>
</evidence>
<feature type="transmembrane region" description="Helical" evidence="8">
    <location>
        <begin position="332"/>
        <end position="355"/>
    </location>
</feature>
<feature type="transmembrane region" description="Helical" evidence="8">
    <location>
        <begin position="74"/>
        <end position="94"/>
    </location>
</feature>
<keyword evidence="4" id="KW-1003">Cell membrane</keyword>
<dbReference type="PANTHER" id="PTHR42002">
    <property type="entry name" value="ANAEROBIC C4-DICARBOXYLATE TRANSPORTER DCUC-RELATED"/>
    <property type="match status" value="1"/>
</dbReference>
<dbReference type="GO" id="GO:0005886">
    <property type="term" value="C:plasma membrane"/>
    <property type="evidence" value="ECO:0007669"/>
    <property type="project" value="UniProtKB-SubCell"/>
</dbReference>
<evidence type="ECO:0000256" key="2">
    <source>
        <dbReference type="ARBA" id="ARBA00005275"/>
    </source>
</evidence>
<dbReference type="PANTHER" id="PTHR42002:SF2">
    <property type="entry name" value="ANAEROBIC C4-DICARBOXYLATE TRANSPORTER DCUC-RELATED"/>
    <property type="match status" value="1"/>
</dbReference>
<dbReference type="KEGG" id="cgv:CGLAU_12045"/>
<comment type="similarity">
    <text evidence="2">Belongs to the DcuC/DcuD transporter (TC 2.A.61) family.</text>
</comment>
<sequence length="474" mass="49545">MLYVLLAVVAIAAVGYFIYKKVHAASAIFAVGVLLLMIAAATGRVTLSTQDIESSGNAFYDELLIIESLFKSRFSGTGMAIMVLFGFVGYMRHIGADAKTVVALSQPLRRFEGSYWLVPVGFAVGTLLSLVVPSASALSLLLVATLMPALIAAGLTPLTVGAIVVTSSTIAPSPLEAGLIQGADLVGMTVTEFTFGNVAYATVPALIVVAFTHMWWQRRCDLRDVAKVTAATTAGEVEEAKESESDRRIQEAVERAEGLPGFYALLPLLPLLLIVISAILNRMGVVGFEADILPVTVVSLMVTMIIEAIRLRNVTEAVDALQDFFKGLGEGAAGVVSLIVAAAILVEGITQMGVIDALTSLAQASSGAAALMVIVFVLATGLMAVLTGSGVAPYFAFSEMVPGLAAESAVHAPQMLASIWSASNLMRQASPVNAAVLIVSGALKINPVELVRRTFVPMLVGTISAVIFAFLLIG</sequence>
<keyword evidence="7 8" id="KW-0472">Membrane</keyword>
<evidence type="ECO:0000256" key="3">
    <source>
        <dbReference type="ARBA" id="ARBA00022448"/>
    </source>
</evidence>
<feature type="transmembrane region" description="Helical" evidence="8">
    <location>
        <begin position="454"/>
        <end position="473"/>
    </location>
</feature>
<dbReference type="GO" id="GO:0015556">
    <property type="term" value="F:C4-dicarboxylate transmembrane transporter activity"/>
    <property type="evidence" value="ECO:0007669"/>
    <property type="project" value="InterPro"/>
</dbReference>
<keyword evidence="5 8" id="KW-0812">Transmembrane</keyword>
<organism evidence="9 10">
    <name type="scientific">Corynebacterium glaucum</name>
    <dbReference type="NCBI Taxonomy" id="187491"/>
    <lineage>
        <taxon>Bacteria</taxon>
        <taxon>Bacillati</taxon>
        <taxon>Actinomycetota</taxon>
        <taxon>Actinomycetes</taxon>
        <taxon>Mycobacteriales</taxon>
        <taxon>Corynebacteriaceae</taxon>
        <taxon>Corynebacterium</taxon>
    </lineage>
</organism>
<name>A0A1Q2HZR2_9CORY</name>
<evidence type="ECO:0000256" key="1">
    <source>
        <dbReference type="ARBA" id="ARBA00004651"/>
    </source>
</evidence>
<dbReference type="NCBIfam" id="NF037994">
    <property type="entry name" value="DcuC_1"/>
    <property type="match status" value="1"/>
</dbReference>
<dbReference type="Proteomes" id="UP000217209">
    <property type="component" value="Chromosome"/>
</dbReference>
<dbReference type="RefSeq" id="WP_095660901.1">
    <property type="nucleotide sequence ID" value="NZ_CP019688.1"/>
</dbReference>
<protein>
    <submittedName>
        <fullName evidence="9">Putative cryptic C4-dicarboxylate transporter DcuD</fullName>
    </submittedName>
</protein>
<dbReference type="EMBL" id="CP019688">
    <property type="protein sequence ID" value="AQQ16337.1"/>
    <property type="molecule type" value="Genomic_DNA"/>
</dbReference>
<comment type="subcellular location">
    <subcellularLocation>
        <location evidence="1">Cell membrane</location>
        <topology evidence="1">Multi-pass membrane protein</topology>
    </subcellularLocation>
</comment>
<keyword evidence="6 8" id="KW-1133">Transmembrane helix</keyword>
<dbReference type="OrthoDB" id="1674075at2"/>
<feature type="transmembrane region" description="Helical" evidence="8">
    <location>
        <begin position="140"/>
        <end position="165"/>
    </location>
</feature>
<dbReference type="NCBIfam" id="TIGR00771">
    <property type="entry name" value="DcuC"/>
    <property type="match status" value="1"/>
</dbReference>
<dbReference type="InterPro" id="IPR004669">
    <property type="entry name" value="C4_dicarb_anaerob_car"/>
</dbReference>
<feature type="transmembrane region" description="Helical" evidence="8">
    <location>
        <begin position="198"/>
        <end position="216"/>
    </location>
</feature>
<reference evidence="9 10" key="1">
    <citation type="submission" date="2016-12" db="EMBL/GenBank/DDBJ databases">
        <authorList>
            <person name="Song W.-J."/>
            <person name="Kurnit D.M."/>
        </authorList>
    </citation>
    <scope>NUCLEOTIDE SEQUENCE [LARGE SCALE GENOMIC DNA]</scope>
    <source>
        <strain evidence="9 10">DSM 30827</strain>
    </source>
</reference>
<accession>A0A1Q2HZR2</accession>
<dbReference type="AlphaFoldDB" id="A0A1Q2HZR2"/>
<proteinExistence type="inferred from homology"/>
<keyword evidence="3" id="KW-0813">Transport</keyword>
<evidence type="ECO:0000256" key="4">
    <source>
        <dbReference type="ARBA" id="ARBA00022475"/>
    </source>
</evidence>
<evidence type="ECO:0000256" key="8">
    <source>
        <dbReference type="SAM" id="Phobius"/>
    </source>
</evidence>
<feature type="transmembrane region" description="Helical" evidence="8">
    <location>
        <begin position="262"/>
        <end position="280"/>
    </location>
</feature>
<evidence type="ECO:0000256" key="6">
    <source>
        <dbReference type="ARBA" id="ARBA00022989"/>
    </source>
</evidence>
<evidence type="ECO:0000313" key="10">
    <source>
        <dbReference type="Proteomes" id="UP000217209"/>
    </source>
</evidence>
<dbReference type="InterPro" id="IPR018385">
    <property type="entry name" value="C4_dicarb_anaerob_car-like"/>
</dbReference>